<name>A0A9W6V864_9PSEU</name>
<feature type="signal peptide" evidence="1">
    <location>
        <begin position="1"/>
        <end position="24"/>
    </location>
</feature>
<dbReference type="Pfam" id="PF13529">
    <property type="entry name" value="Peptidase_C39_2"/>
    <property type="match status" value="1"/>
</dbReference>
<protein>
    <recommendedName>
        <fullName evidence="2">Peptidase C39-like domain-containing protein</fullName>
    </recommendedName>
</protein>
<keyword evidence="4" id="KW-1185">Reference proteome</keyword>
<dbReference type="RefSeq" id="WP_285607073.1">
    <property type="nucleotide sequence ID" value="NZ_BSSD01000001.1"/>
</dbReference>
<dbReference type="PROSITE" id="PS51257">
    <property type="entry name" value="PROKAR_LIPOPROTEIN"/>
    <property type="match status" value="1"/>
</dbReference>
<sequence>MRSVIMKVALVVAMALGVSLSALPTASATAVAACPDGVCSSKYLNYSGQKQINGYYCGPAATRVALSVRLITVPTQDSLAYSLGTTVNGTDHIGLVTTVLRNYVGGWYESKWIGGSYAAQWQIDLLVADVRLNINNAFPIVANVVGTATDTNGGSHSYSGGHYLTVVGYEQGGNISVIYDPAQGVQYRMETRSLAHWIAGRGYSA</sequence>
<feature type="domain" description="Peptidase C39-like" evidence="2">
    <location>
        <begin position="45"/>
        <end position="182"/>
    </location>
</feature>
<reference evidence="3" key="1">
    <citation type="submission" date="2023-02" db="EMBL/GenBank/DDBJ databases">
        <title>Actinokineospora globicatena NBRC 15670.</title>
        <authorList>
            <person name="Ichikawa N."/>
            <person name="Sato H."/>
            <person name="Tonouchi N."/>
        </authorList>
    </citation>
    <scope>NUCLEOTIDE SEQUENCE</scope>
    <source>
        <strain evidence="3">NBRC 15670</strain>
    </source>
</reference>
<dbReference type="SUPFAM" id="SSF54001">
    <property type="entry name" value="Cysteine proteinases"/>
    <property type="match status" value="1"/>
</dbReference>
<comment type="caution">
    <text evidence="3">The sequence shown here is derived from an EMBL/GenBank/DDBJ whole genome shotgun (WGS) entry which is preliminary data.</text>
</comment>
<evidence type="ECO:0000259" key="2">
    <source>
        <dbReference type="Pfam" id="PF13529"/>
    </source>
</evidence>
<dbReference type="EMBL" id="BSSD01000001">
    <property type="protein sequence ID" value="GLW89661.1"/>
    <property type="molecule type" value="Genomic_DNA"/>
</dbReference>
<dbReference type="InterPro" id="IPR039564">
    <property type="entry name" value="Peptidase_C39-like"/>
</dbReference>
<evidence type="ECO:0000313" key="3">
    <source>
        <dbReference type="EMBL" id="GLW89661.1"/>
    </source>
</evidence>
<proteinExistence type="predicted"/>
<evidence type="ECO:0000313" key="4">
    <source>
        <dbReference type="Proteomes" id="UP001165042"/>
    </source>
</evidence>
<dbReference type="InterPro" id="IPR038765">
    <property type="entry name" value="Papain-like_cys_pep_sf"/>
</dbReference>
<accession>A0A9W6V864</accession>
<dbReference type="AlphaFoldDB" id="A0A9W6V864"/>
<dbReference type="Gene3D" id="3.90.70.10">
    <property type="entry name" value="Cysteine proteinases"/>
    <property type="match status" value="1"/>
</dbReference>
<evidence type="ECO:0000256" key="1">
    <source>
        <dbReference type="SAM" id="SignalP"/>
    </source>
</evidence>
<gene>
    <name evidence="3" type="ORF">Aglo03_04770</name>
</gene>
<dbReference type="Proteomes" id="UP001165042">
    <property type="component" value="Unassembled WGS sequence"/>
</dbReference>
<organism evidence="3 4">
    <name type="scientific">Actinokineospora globicatena</name>
    <dbReference type="NCBI Taxonomy" id="103729"/>
    <lineage>
        <taxon>Bacteria</taxon>
        <taxon>Bacillati</taxon>
        <taxon>Actinomycetota</taxon>
        <taxon>Actinomycetes</taxon>
        <taxon>Pseudonocardiales</taxon>
        <taxon>Pseudonocardiaceae</taxon>
        <taxon>Actinokineospora</taxon>
    </lineage>
</organism>
<keyword evidence="1" id="KW-0732">Signal</keyword>
<feature type="chain" id="PRO_5040966541" description="Peptidase C39-like domain-containing protein" evidence="1">
    <location>
        <begin position="25"/>
        <end position="205"/>
    </location>
</feature>